<evidence type="ECO:0000256" key="1">
    <source>
        <dbReference type="ARBA" id="ARBA00004418"/>
    </source>
</evidence>
<comment type="similarity">
    <text evidence="2">Belongs to the bacterial solute-binding protein SsuA/TauA family.</text>
</comment>
<organism evidence="5 6">
    <name type="scientific">Glutamicibacter arilaitensis</name>
    <dbReference type="NCBI Taxonomy" id="256701"/>
    <lineage>
        <taxon>Bacteria</taxon>
        <taxon>Bacillati</taxon>
        <taxon>Actinomycetota</taxon>
        <taxon>Actinomycetes</taxon>
        <taxon>Micrococcales</taxon>
        <taxon>Micrococcaceae</taxon>
        <taxon>Glutamicibacter</taxon>
    </lineage>
</organism>
<gene>
    <name evidence="5" type="ORF">CIK84_12150</name>
</gene>
<dbReference type="InterPro" id="IPR015168">
    <property type="entry name" value="SsuA/THI5"/>
</dbReference>
<dbReference type="AlphaFoldDB" id="A0A2N7RZY4"/>
<proteinExistence type="inferred from homology"/>
<dbReference type="GO" id="GO:0042597">
    <property type="term" value="C:periplasmic space"/>
    <property type="evidence" value="ECO:0007669"/>
    <property type="project" value="UniProtKB-SubCell"/>
</dbReference>
<evidence type="ECO:0000256" key="2">
    <source>
        <dbReference type="ARBA" id="ARBA00010742"/>
    </source>
</evidence>
<keyword evidence="3" id="KW-0732">Signal</keyword>
<dbReference type="RefSeq" id="WP_102598625.1">
    <property type="nucleotide sequence ID" value="NZ_JABUYH010000012.1"/>
</dbReference>
<comment type="subcellular location">
    <subcellularLocation>
        <location evidence="1">Periplasm</location>
    </subcellularLocation>
</comment>
<evidence type="ECO:0000313" key="6">
    <source>
        <dbReference type="Proteomes" id="UP000235739"/>
    </source>
</evidence>
<dbReference type="PROSITE" id="PS51257">
    <property type="entry name" value="PROKAR_LIPOPROTEIN"/>
    <property type="match status" value="1"/>
</dbReference>
<accession>A0A2N7RZY4</accession>
<dbReference type="PANTHER" id="PTHR30024">
    <property type="entry name" value="ALIPHATIC SULFONATES-BINDING PROTEIN-RELATED"/>
    <property type="match status" value="1"/>
</dbReference>
<reference evidence="5 6" key="1">
    <citation type="journal article" date="2017" name="Elife">
        <title>Extensive horizontal gene transfer in cheese-associated bacteria.</title>
        <authorList>
            <person name="Bonham K.S."/>
            <person name="Wolfe B.E."/>
            <person name="Dutton R.J."/>
        </authorList>
    </citation>
    <scope>NUCLEOTIDE SEQUENCE [LARGE SCALE GENOMIC DNA]</scope>
    <source>
        <strain evidence="5 6">JB182</strain>
    </source>
</reference>
<feature type="domain" description="SsuA/THI5-like" evidence="4">
    <location>
        <begin position="68"/>
        <end position="274"/>
    </location>
</feature>
<dbReference type="Gene3D" id="3.40.190.10">
    <property type="entry name" value="Periplasmic binding protein-like II"/>
    <property type="match status" value="2"/>
</dbReference>
<name>A0A2N7RZY4_9MICC</name>
<dbReference type="Proteomes" id="UP000235739">
    <property type="component" value="Unassembled WGS sequence"/>
</dbReference>
<evidence type="ECO:0000313" key="5">
    <source>
        <dbReference type="EMBL" id="PMQ19437.1"/>
    </source>
</evidence>
<dbReference type="PANTHER" id="PTHR30024:SF47">
    <property type="entry name" value="TAURINE-BINDING PERIPLASMIC PROTEIN"/>
    <property type="match status" value="1"/>
</dbReference>
<evidence type="ECO:0000259" key="4">
    <source>
        <dbReference type="Pfam" id="PF09084"/>
    </source>
</evidence>
<dbReference type="Pfam" id="PF09084">
    <property type="entry name" value="NMT1"/>
    <property type="match status" value="1"/>
</dbReference>
<protein>
    <submittedName>
        <fullName evidence="5">Thiamine biosynthesis protein</fullName>
    </submittedName>
</protein>
<evidence type="ECO:0000256" key="3">
    <source>
        <dbReference type="ARBA" id="ARBA00022729"/>
    </source>
</evidence>
<sequence length="332" mass="34607">MKKRWSTLLAGAAVLSLGLVGCGGGSLSGSTESEGSTSAAAEDGSLTKITVGILPIAPSVAVQQGIDAGTFEKHGLDVELSTSNAGAAMLPAVSTGELAIAVGNPLSVMTAADKGLDMKILTGYSASKADGEDVNGVVVRKDSGIGGWEDLAGKTTSVNALRTQGDLTIMESAEMAGANPKDLKFSEMPFPDMEAQLDRGNVDAVWLPEPFLSRALGDKDNELLGYPNQEAIPGLPTMVTFTSGQFAEENPEVISKWKSAMAEVLPASDSDPDAARAMLPDFINMDAKVAEGLLMETWEAETPIEELAKLGDLAAKFEFLEKAPDMNNLIAK</sequence>
<comment type="caution">
    <text evidence="5">The sequence shown here is derived from an EMBL/GenBank/DDBJ whole genome shotgun (WGS) entry which is preliminary data.</text>
</comment>
<dbReference type="SUPFAM" id="SSF53850">
    <property type="entry name" value="Periplasmic binding protein-like II"/>
    <property type="match status" value="1"/>
</dbReference>
<dbReference type="EMBL" id="PNQX01000002">
    <property type="protein sequence ID" value="PMQ19437.1"/>
    <property type="molecule type" value="Genomic_DNA"/>
</dbReference>